<dbReference type="NCBIfam" id="TIGR03718">
    <property type="entry name" value="R_switched_Alx"/>
    <property type="match status" value="1"/>
</dbReference>
<feature type="transmembrane region" description="Helical" evidence="6">
    <location>
        <begin position="117"/>
        <end position="134"/>
    </location>
</feature>
<dbReference type="AlphaFoldDB" id="A0A1H4AVK4"/>
<proteinExistence type="inferred from homology"/>
<evidence type="ECO:0000313" key="8">
    <source>
        <dbReference type="Proteomes" id="UP000199288"/>
    </source>
</evidence>
<organism evidence="7 8">
    <name type="scientific">Bowdeniella nasicola</name>
    <dbReference type="NCBI Taxonomy" id="208480"/>
    <lineage>
        <taxon>Bacteria</taxon>
        <taxon>Bacillati</taxon>
        <taxon>Actinomycetota</taxon>
        <taxon>Actinomycetes</taxon>
        <taxon>Actinomycetales</taxon>
        <taxon>Actinomycetaceae</taxon>
        <taxon>Bowdeniella</taxon>
    </lineage>
</organism>
<feature type="transmembrane region" description="Helical" evidence="6">
    <location>
        <begin position="238"/>
        <end position="258"/>
    </location>
</feature>
<keyword evidence="3 6" id="KW-0812">Transmembrane</keyword>
<dbReference type="PANTHER" id="PTHR30238:SF0">
    <property type="entry name" value="THYLAKOID MEMBRANE PROTEIN TERC, CHLOROPLASTIC"/>
    <property type="match status" value="1"/>
</dbReference>
<evidence type="ECO:0000256" key="2">
    <source>
        <dbReference type="ARBA" id="ARBA00007511"/>
    </source>
</evidence>
<dbReference type="InterPro" id="IPR022369">
    <property type="entry name" value="Integral_membrane_TerC_rswitch"/>
</dbReference>
<feature type="transmembrane region" description="Helical" evidence="6">
    <location>
        <begin position="283"/>
        <end position="304"/>
    </location>
</feature>
<evidence type="ECO:0000256" key="4">
    <source>
        <dbReference type="ARBA" id="ARBA00022989"/>
    </source>
</evidence>
<feature type="transmembrane region" description="Helical" evidence="6">
    <location>
        <begin position="177"/>
        <end position="204"/>
    </location>
</feature>
<protein>
    <submittedName>
        <fullName evidence="7">Tellurite resistance protein TerC</fullName>
    </submittedName>
</protein>
<gene>
    <name evidence="7" type="ORF">SAMN02910418_01516</name>
</gene>
<keyword evidence="4 6" id="KW-1133">Transmembrane helix</keyword>
<comment type="similarity">
    <text evidence="2">Belongs to the TerC family.</text>
</comment>
<name>A0A1H4AVK4_9ACTO</name>
<dbReference type="OrthoDB" id="5242957at2"/>
<evidence type="ECO:0000256" key="6">
    <source>
        <dbReference type="SAM" id="Phobius"/>
    </source>
</evidence>
<feature type="transmembrane region" description="Helical" evidence="6">
    <location>
        <begin position="89"/>
        <end position="111"/>
    </location>
</feature>
<reference evidence="8" key="1">
    <citation type="submission" date="2016-10" db="EMBL/GenBank/DDBJ databases">
        <authorList>
            <person name="Varghese N."/>
            <person name="Submissions S."/>
        </authorList>
    </citation>
    <scope>NUCLEOTIDE SEQUENCE [LARGE SCALE GENOMIC DNA]</scope>
    <source>
        <strain evidence="8">KPR-1</strain>
    </source>
</reference>
<evidence type="ECO:0000256" key="5">
    <source>
        <dbReference type="ARBA" id="ARBA00023136"/>
    </source>
</evidence>
<evidence type="ECO:0000313" key="7">
    <source>
        <dbReference type="EMBL" id="SEA39891.1"/>
    </source>
</evidence>
<dbReference type="EMBL" id="FNQV01000008">
    <property type="protein sequence ID" value="SEA39891.1"/>
    <property type="molecule type" value="Genomic_DNA"/>
</dbReference>
<keyword evidence="5 6" id="KW-0472">Membrane</keyword>
<accession>A0A1H4AVK4</accession>
<feature type="transmembrane region" description="Helical" evidence="6">
    <location>
        <begin position="24"/>
        <end position="46"/>
    </location>
</feature>
<comment type="subcellular location">
    <subcellularLocation>
        <location evidence="1">Membrane</location>
        <topology evidence="1">Multi-pass membrane protein</topology>
    </subcellularLocation>
</comment>
<dbReference type="Pfam" id="PF03741">
    <property type="entry name" value="TerC"/>
    <property type="match status" value="1"/>
</dbReference>
<sequence>MCAVIIFDLLWVVRRPHIPTMRECTIWVSIYVSAALIFGGVLYLVANAQVATEFYAGWLTEYSLSVDNLFIFVIILSRFKVPPNRQQEVLMIGIIIALVLRGIMILIGAAVISRFSWVFFIFGIFLIWTAISLIRSHGEDESDYKENFAIRALRRVLPIHDKYDGMKLRTVVDGKKLWTPMLVVILALGSTDLLFALDSIPAIFGLTKDPFVVFSTNLFALMGLRQLYFLLGGLLDRLIYLPYGLAFILGFIGVKLIFEAMHTNSLSFINGGQPFDWAPHVPISVSLGVIAGALLITTVASLMASRREKKKPSLSDR</sequence>
<feature type="transmembrane region" description="Helical" evidence="6">
    <location>
        <begin position="58"/>
        <end position="77"/>
    </location>
</feature>
<feature type="transmembrane region" description="Helical" evidence="6">
    <location>
        <begin position="210"/>
        <end position="231"/>
    </location>
</feature>
<dbReference type="Proteomes" id="UP000199288">
    <property type="component" value="Unassembled WGS sequence"/>
</dbReference>
<keyword evidence="8" id="KW-1185">Reference proteome</keyword>
<evidence type="ECO:0000256" key="3">
    <source>
        <dbReference type="ARBA" id="ARBA00022692"/>
    </source>
</evidence>
<dbReference type="GO" id="GO:0016020">
    <property type="term" value="C:membrane"/>
    <property type="evidence" value="ECO:0007669"/>
    <property type="project" value="UniProtKB-SubCell"/>
</dbReference>
<dbReference type="InterPro" id="IPR005496">
    <property type="entry name" value="Integral_membrane_TerC"/>
</dbReference>
<dbReference type="PANTHER" id="PTHR30238">
    <property type="entry name" value="MEMBRANE BOUND PREDICTED REDOX MODULATOR"/>
    <property type="match status" value="1"/>
</dbReference>
<evidence type="ECO:0000256" key="1">
    <source>
        <dbReference type="ARBA" id="ARBA00004141"/>
    </source>
</evidence>